<reference evidence="28" key="1">
    <citation type="journal article" date="2023" name="G3 (Bethesda)">
        <title>Whole genome assembly and annotation of the endangered Caribbean coral Acropora cervicornis.</title>
        <authorList>
            <person name="Selwyn J.D."/>
            <person name="Vollmer S.V."/>
        </authorList>
    </citation>
    <scope>NUCLEOTIDE SEQUENCE</scope>
    <source>
        <strain evidence="28">K2</strain>
    </source>
</reference>
<dbReference type="InterPro" id="IPR012001">
    <property type="entry name" value="Thiamin_PyroP_enz_TPP-bd_dom"/>
</dbReference>
<dbReference type="SUPFAM" id="SSF52467">
    <property type="entry name" value="DHS-like NAD/FAD-binding domain"/>
    <property type="match status" value="1"/>
</dbReference>
<proteinExistence type="inferred from homology"/>
<evidence type="ECO:0000259" key="27">
    <source>
        <dbReference type="Pfam" id="PF02776"/>
    </source>
</evidence>
<comment type="cofactor">
    <cofactor evidence="2">
        <name>thiamine diphosphate</name>
        <dbReference type="ChEBI" id="CHEBI:58937"/>
    </cofactor>
</comment>
<dbReference type="FunFam" id="3.40.50.970:FF:000038">
    <property type="entry name" value="2-hydroxyacyl-CoA lyase 1 isoform X1"/>
    <property type="match status" value="1"/>
</dbReference>
<keyword evidence="10" id="KW-0460">Magnesium</keyword>
<keyword evidence="7" id="KW-0597">Phosphoprotein</keyword>
<dbReference type="AlphaFoldDB" id="A0AAD9QI85"/>
<dbReference type="InterPro" id="IPR029035">
    <property type="entry name" value="DHS-like_NAD/FAD-binding_dom"/>
</dbReference>
<comment type="cofactor">
    <cofactor evidence="1">
        <name>Mg(2+)</name>
        <dbReference type="ChEBI" id="CHEBI:18420"/>
    </cofactor>
</comment>
<feature type="domain" description="Thiamine pyrophosphate enzyme central" evidence="25">
    <location>
        <begin position="199"/>
        <end position="328"/>
    </location>
</feature>
<evidence type="ECO:0000259" key="26">
    <source>
        <dbReference type="Pfam" id="PF02775"/>
    </source>
</evidence>
<reference evidence="28" key="2">
    <citation type="journal article" date="2023" name="Science">
        <title>Genomic signatures of disease resistance in endangered staghorn corals.</title>
        <authorList>
            <person name="Vollmer S.V."/>
            <person name="Selwyn J.D."/>
            <person name="Despard B.A."/>
            <person name="Roesel C.L."/>
        </authorList>
    </citation>
    <scope>NUCLEOTIDE SEQUENCE</scope>
    <source>
        <strain evidence="28">K2</strain>
    </source>
</reference>
<evidence type="ECO:0000256" key="12">
    <source>
        <dbReference type="ARBA" id="ARBA00023098"/>
    </source>
</evidence>
<dbReference type="CDD" id="cd07035">
    <property type="entry name" value="TPP_PYR_POX_like"/>
    <property type="match status" value="1"/>
</dbReference>
<evidence type="ECO:0000259" key="25">
    <source>
        <dbReference type="Pfam" id="PF00205"/>
    </source>
</evidence>
<dbReference type="CDD" id="cd02004">
    <property type="entry name" value="TPP_BZL_OCoD_HPCL"/>
    <property type="match status" value="1"/>
</dbReference>
<comment type="similarity">
    <text evidence="5 24">Belongs to the TPP enzyme family.</text>
</comment>
<evidence type="ECO:0000256" key="13">
    <source>
        <dbReference type="ARBA" id="ARBA00023140"/>
    </source>
</evidence>
<evidence type="ECO:0000256" key="16">
    <source>
        <dbReference type="ARBA" id="ARBA00044454"/>
    </source>
</evidence>
<sequence>MAVVDEGEYMNGASLLASALKYQGVEYMFGVVGIPVIEVAGAAQAEGIKYIGMRNEQAACYAASAIGYLTGRPGVCLVVSGPGLLHAVGGMANAMMNCWPVLVIGGSSDVDQESMGAFQEYPQVETARPYAKYSARPSSVGQIPFFVEKAVRTSIYGRPGACYLDLPGNMITEKVAACKARNIRRCPAPPKCLADPSAVDRAICVLREARKPLVIIGKGAAYAHAEQPLQEFIERCQLPFVPTPMGKGVISDEHPLCVAAARSRALSQADVIFLFGARLNWILHFGRPPRFQADVKIVQIDLHAEELENNVPAEVSLLGSLKCVTEQLNASVKRTFGESPANLCGASSWRRELREKVEGNKTRNEELANESSVPMNYYQVYGQLKTFLPFDCVVVNEGANTMDIGRTMIPNHLPRKRLDAGTFGTMGVGTGFAIAASLLAENQAKGVGVQRRVVCVQGDSAFGFSGMELETACRYNLPIIFLIINNNGIYSGVDEESWKELGQDPATGFPPTALQPNTHYEKIIEAFGGKGYFVETPDELRAALKSAFEETSNAKKPVLINVMISPYADRKPQVHEIQMFRELESRLKDLI</sequence>
<comment type="catalytic activity">
    <reaction evidence="16">
        <text>an (R)-2-hydroxy-long-chain-fatty acyl-CoA = a long-chain fatty aldehyde + formyl-CoA</text>
        <dbReference type="Rhea" id="RHEA:67444"/>
        <dbReference type="ChEBI" id="CHEBI:17176"/>
        <dbReference type="ChEBI" id="CHEBI:57376"/>
        <dbReference type="ChEBI" id="CHEBI:170012"/>
        <dbReference type="EC" id="4.1.2.63"/>
    </reaction>
    <physiologicalReaction direction="left-to-right" evidence="16">
        <dbReference type="Rhea" id="RHEA:67445"/>
    </physiologicalReaction>
</comment>
<evidence type="ECO:0000256" key="3">
    <source>
        <dbReference type="ARBA" id="ARBA00004275"/>
    </source>
</evidence>
<dbReference type="FunFam" id="3.40.50.1220:FF:000006">
    <property type="entry name" value="2-hydroxyacyl-CoA lyase 1"/>
    <property type="match status" value="1"/>
</dbReference>
<evidence type="ECO:0000256" key="9">
    <source>
        <dbReference type="ARBA" id="ARBA00022832"/>
    </source>
</evidence>
<evidence type="ECO:0000256" key="8">
    <source>
        <dbReference type="ARBA" id="ARBA00022723"/>
    </source>
</evidence>
<evidence type="ECO:0000256" key="5">
    <source>
        <dbReference type="ARBA" id="ARBA00007812"/>
    </source>
</evidence>
<comment type="pathway">
    <text evidence="4">Lipid metabolism; fatty acid metabolism.</text>
</comment>
<evidence type="ECO:0000313" key="29">
    <source>
        <dbReference type="Proteomes" id="UP001249851"/>
    </source>
</evidence>
<evidence type="ECO:0000256" key="11">
    <source>
        <dbReference type="ARBA" id="ARBA00023052"/>
    </source>
</evidence>
<evidence type="ECO:0000256" key="15">
    <source>
        <dbReference type="ARBA" id="ARBA00044451"/>
    </source>
</evidence>
<evidence type="ECO:0000256" key="19">
    <source>
        <dbReference type="ARBA" id="ARBA00050321"/>
    </source>
</evidence>
<dbReference type="GO" id="GO:0001561">
    <property type="term" value="P:fatty acid alpha-oxidation"/>
    <property type="evidence" value="ECO:0007669"/>
    <property type="project" value="UniProtKB-ARBA"/>
</dbReference>
<dbReference type="GO" id="GO:0005777">
    <property type="term" value="C:peroxisome"/>
    <property type="evidence" value="ECO:0007669"/>
    <property type="project" value="UniProtKB-SubCell"/>
</dbReference>
<keyword evidence="11 24" id="KW-0786">Thiamine pyrophosphate</keyword>
<dbReference type="Pfam" id="PF02776">
    <property type="entry name" value="TPP_enzyme_N"/>
    <property type="match status" value="1"/>
</dbReference>
<feature type="domain" description="Thiamine pyrophosphate enzyme N-terminal TPP-binding" evidence="27">
    <location>
        <begin position="10"/>
        <end position="121"/>
    </location>
</feature>
<gene>
    <name evidence="28" type="ORF">P5673_015915</name>
</gene>
<keyword evidence="29" id="KW-1185">Reference proteome</keyword>
<dbReference type="Pfam" id="PF00205">
    <property type="entry name" value="TPP_enzyme_M"/>
    <property type="match status" value="1"/>
</dbReference>
<keyword evidence="14 28" id="KW-0456">Lyase</keyword>
<evidence type="ECO:0000256" key="20">
    <source>
        <dbReference type="ARBA" id="ARBA00051426"/>
    </source>
</evidence>
<keyword evidence="12" id="KW-0443">Lipid metabolism</keyword>
<dbReference type="Gene3D" id="3.40.50.1220">
    <property type="entry name" value="TPP-binding domain"/>
    <property type="match status" value="1"/>
</dbReference>
<comment type="catalytic activity">
    <reaction evidence="19">
        <text>2-hydroxy-3-methylhexadecanoyl-CoA = 2-methylpentadecanal + formyl-CoA</text>
        <dbReference type="Rhea" id="RHEA:25379"/>
        <dbReference type="ChEBI" id="CHEBI:49190"/>
        <dbReference type="ChEBI" id="CHEBI:57376"/>
        <dbReference type="ChEBI" id="CHEBI:58784"/>
    </reaction>
    <physiologicalReaction direction="left-to-right" evidence="19">
        <dbReference type="Rhea" id="RHEA:25380"/>
    </physiologicalReaction>
</comment>
<dbReference type="SUPFAM" id="SSF52518">
    <property type="entry name" value="Thiamin diphosphate-binding fold (THDP-binding)"/>
    <property type="match status" value="2"/>
</dbReference>
<evidence type="ECO:0000256" key="23">
    <source>
        <dbReference type="ARBA" id="ARBA00081652"/>
    </source>
</evidence>
<evidence type="ECO:0000256" key="2">
    <source>
        <dbReference type="ARBA" id="ARBA00001964"/>
    </source>
</evidence>
<evidence type="ECO:0000256" key="21">
    <source>
        <dbReference type="ARBA" id="ARBA00069582"/>
    </source>
</evidence>
<dbReference type="GO" id="GO:0000287">
    <property type="term" value="F:magnesium ion binding"/>
    <property type="evidence" value="ECO:0007669"/>
    <property type="project" value="InterPro"/>
</dbReference>
<keyword evidence="8" id="KW-0479">Metal-binding</keyword>
<keyword evidence="13" id="KW-0576">Peroxisome</keyword>
<dbReference type="InterPro" id="IPR012000">
    <property type="entry name" value="Thiamin_PyroP_enz_cen_dom"/>
</dbReference>
<dbReference type="InterPro" id="IPR029061">
    <property type="entry name" value="THDP-binding"/>
</dbReference>
<dbReference type="EMBL" id="JARQWQ010000033">
    <property type="protein sequence ID" value="KAK2561396.1"/>
    <property type="molecule type" value="Genomic_DNA"/>
</dbReference>
<dbReference type="Gene3D" id="3.40.50.970">
    <property type="match status" value="2"/>
</dbReference>
<name>A0AAD9QI85_ACRCE</name>
<dbReference type="NCBIfam" id="NF006721">
    <property type="entry name" value="PRK09259.1"/>
    <property type="match status" value="1"/>
</dbReference>
<dbReference type="Pfam" id="PF02775">
    <property type="entry name" value="TPP_enzyme_C"/>
    <property type="match status" value="1"/>
</dbReference>
<accession>A0AAD9QI85</accession>
<dbReference type="InterPro" id="IPR045025">
    <property type="entry name" value="HACL1-like"/>
</dbReference>
<keyword evidence="9" id="KW-0276">Fatty acid metabolism</keyword>
<feature type="domain" description="Thiamine pyrophosphate enzyme TPP-binding" evidence="26">
    <location>
        <begin position="400"/>
        <end position="562"/>
    </location>
</feature>
<evidence type="ECO:0000256" key="24">
    <source>
        <dbReference type="RuleBase" id="RU362132"/>
    </source>
</evidence>
<dbReference type="GO" id="GO:0106359">
    <property type="term" value="F:2-hydroxyacyl-CoA lyase activity"/>
    <property type="evidence" value="ECO:0007669"/>
    <property type="project" value="UniProtKB-EC"/>
</dbReference>
<dbReference type="PANTHER" id="PTHR43710">
    <property type="entry name" value="2-HYDROXYACYL-COA LYASE"/>
    <property type="match status" value="1"/>
</dbReference>
<dbReference type="PANTHER" id="PTHR43710:SF2">
    <property type="entry name" value="2-HYDROXYACYL-COA LYASE 1"/>
    <property type="match status" value="1"/>
</dbReference>
<evidence type="ECO:0000256" key="10">
    <source>
        <dbReference type="ARBA" id="ARBA00022842"/>
    </source>
</evidence>
<comment type="catalytic activity">
    <reaction evidence="20">
        <text>2-hydroxyphytanoyl-CoA = 2,6,10,14-tetramethylpentadecanal + formyl-CoA</text>
        <dbReference type="Rhea" id="RHEA:25355"/>
        <dbReference type="ChEBI" id="CHEBI:49189"/>
        <dbReference type="ChEBI" id="CHEBI:57334"/>
        <dbReference type="ChEBI" id="CHEBI:57376"/>
    </reaction>
    <physiologicalReaction direction="left-to-right" evidence="20">
        <dbReference type="Rhea" id="RHEA:25356"/>
    </physiologicalReaction>
</comment>
<evidence type="ECO:0000256" key="22">
    <source>
        <dbReference type="ARBA" id="ARBA00075677"/>
    </source>
</evidence>
<evidence type="ECO:0000313" key="28">
    <source>
        <dbReference type="EMBL" id="KAK2561396.1"/>
    </source>
</evidence>
<comment type="subcellular location">
    <subcellularLocation>
        <location evidence="3">Peroxisome</location>
    </subcellularLocation>
</comment>
<dbReference type="Proteomes" id="UP001249851">
    <property type="component" value="Unassembled WGS sequence"/>
</dbReference>
<evidence type="ECO:0000256" key="18">
    <source>
        <dbReference type="ARBA" id="ARBA00048738"/>
    </source>
</evidence>
<organism evidence="28 29">
    <name type="scientific">Acropora cervicornis</name>
    <name type="common">Staghorn coral</name>
    <dbReference type="NCBI Taxonomy" id="6130"/>
    <lineage>
        <taxon>Eukaryota</taxon>
        <taxon>Metazoa</taxon>
        <taxon>Cnidaria</taxon>
        <taxon>Anthozoa</taxon>
        <taxon>Hexacorallia</taxon>
        <taxon>Scleractinia</taxon>
        <taxon>Astrocoeniina</taxon>
        <taxon>Acroporidae</taxon>
        <taxon>Acropora</taxon>
    </lineage>
</organism>
<comment type="caution">
    <text evidence="28">The sequence shown here is derived from an EMBL/GenBank/DDBJ whole genome shotgun (WGS) entry which is preliminary data.</text>
</comment>
<dbReference type="GO" id="GO:0030976">
    <property type="term" value="F:thiamine pyrophosphate binding"/>
    <property type="evidence" value="ECO:0007669"/>
    <property type="project" value="InterPro"/>
</dbReference>
<evidence type="ECO:0000256" key="1">
    <source>
        <dbReference type="ARBA" id="ARBA00001946"/>
    </source>
</evidence>
<comment type="subunit">
    <text evidence="6">Homotetramer.</text>
</comment>
<dbReference type="InterPro" id="IPR011766">
    <property type="entry name" value="TPP_enzyme_TPP-bd"/>
</dbReference>
<evidence type="ECO:0000256" key="14">
    <source>
        <dbReference type="ARBA" id="ARBA00023239"/>
    </source>
</evidence>
<protein>
    <recommendedName>
        <fullName evidence="21">2-hydroxyacyl-CoA lyase 1</fullName>
        <ecNumber evidence="17">4.1.2.63</ecNumber>
    </recommendedName>
    <alternativeName>
        <fullName evidence="22">2-hydroxyphytanoyl-CoA lyase</fullName>
    </alternativeName>
    <alternativeName>
        <fullName evidence="23">Phytanoyl-CoA 2-hydroxylase 2</fullName>
    </alternativeName>
</protein>
<comment type="catalytic activity">
    <reaction evidence="15">
        <text>a 2-hydroxy-3-methyl fatty acyl-CoA = a 2-methyl-branched fatty aldehyde + formyl-CoA</text>
        <dbReference type="Rhea" id="RHEA:25375"/>
        <dbReference type="ChEBI" id="CHEBI:49188"/>
        <dbReference type="ChEBI" id="CHEBI:57376"/>
        <dbReference type="ChEBI" id="CHEBI:58783"/>
        <dbReference type="EC" id="4.1.2.63"/>
    </reaction>
    <physiologicalReaction direction="left-to-right" evidence="15">
        <dbReference type="Rhea" id="RHEA:25376"/>
    </physiologicalReaction>
</comment>
<evidence type="ECO:0000256" key="4">
    <source>
        <dbReference type="ARBA" id="ARBA00004872"/>
    </source>
</evidence>
<comment type="catalytic activity">
    <reaction evidence="18">
        <text>2-hydroxyoctadecanoyl-CoA = heptadecanal + formyl-CoA</text>
        <dbReference type="Rhea" id="RHEA:55196"/>
        <dbReference type="ChEBI" id="CHEBI:57376"/>
        <dbReference type="ChEBI" id="CHEBI:74116"/>
        <dbReference type="ChEBI" id="CHEBI:138631"/>
    </reaction>
    <physiologicalReaction direction="left-to-right" evidence="18">
        <dbReference type="Rhea" id="RHEA:55197"/>
    </physiologicalReaction>
</comment>
<evidence type="ECO:0000256" key="6">
    <source>
        <dbReference type="ARBA" id="ARBA00011881"/>
    </source>
</evidence>
<evidence type="ECO:0000256" key="7">
    <source>
        <dbReference type="ARBA" id="ARBA00022553"/>
    </source>
</evidence>
<dbReference type="EC" id="4.1.2.63" evidence="17"/>
<dbReference type="FunFam" id="3.40.50.970:FF:000027">
    <property type="entry name" value="2-hydroxyacyl-CoA lyase 1"/>
    <property type="match status" value="1"/>
</dbReference>
<evidence type="ECO:0000256" key="17">
    <source>
        <dbReference type="ARBA" id="ARBA00044518"/>
    </source>
</evidence>